<keyword evidence="5" id="KW-1185">Reference proteome</keyword>
<proteinExistence type="predicted"/>
<feature type="chain" id="PRO_5045435779" evidence="2">
    <location>
        <begin position="19"/>
        <end position="201"/>
    </location>
</feature>
<name>A0ABQ7F9Y1_9ACTN</name>
<accession>A0ABQ7F9Y1</accession>
<keyword evidence="4" id="KW-0503">Monooxygenase</keyword>
<evidence type="ECO:0000256" key="1">
    <source>
        <dbReference type="ARBA" id="ARBA00022729"/>
    </source>
</evidence>
<dbReference type="PANTHER" id="PTHR34823:SF1">
    <property type="entry name" value="CHITIN-BINDING TYPE-4 DOMAIN-CONTAINING PROTEIN"/>
    <property type="match status" value="1"/>
</dbReference>
<evidence type="ECO:0000313" key="4">
    <source>
        <dbReference type="EMBL" id="KAF4405552.1"/>
    </source>
</evidence>
<comment type="caution">
    <text evidence="4">The sequence shown here is derived from an EMBL/GenBank/DDBJ whole genome shotgun (WGS) entry which is preliminary data.</text>
</comment>
<evidence type="ECO:0000259" key="3">
    <source>
        <dbReference type="Pfam" id="PF03067"/>
    </source>
</evidence>
<gene>
    <name evidence="4" type="ORF">GCU69_29830</name>
</gene>
<dbReference type="GO" id="GO:0004497">
    <property type="term" value="F:monooxygenase activity"/>
    <property type="evidence" value="ECO:0007669"/>
    <property type="project" value="UniProtKB-KW"/>
</dbReference>
<dbReference type="SUPFAM" id="SSF81296">
    <property type="entry name" value="E set domains"/>
    <property type="match status" value="1"/>
</dbReference>
<organism evidence="4 5">
    <name type="scientific">Streptomyces lycii</name>
    <dbReference type="NCBI Taxonomy" id="2654337"/>
    <lineage>
        <taxon>Bacteria</taxon>
        <taxon>Bacillati</taxon>
        <taxon>Actinomycetota</taxon>
        <taxon>Actinomycetes</taxon>
        <taxon>Kitasatosporales</taxon>
        <taxon>Streptomycetaceae</taxon>
        <taxon>Streptomyces</taxon>
    </lineage>
</organism>
<reference evidence="4 5" key="1">
    <citation type="submission" date="2019-10" db="EMBL/GenBank/DDBJ databases">
        <title>Streptomyces tenebrisbrunneis sp.nov., an endogenous actinomycete isolated from of Lycium ruthenicum.</title>
        <authorList>
            <person name="Ma L."/>
        </authorList>
    </citation>
    <scope>NUCLEOTIDE SEQUENCE [LARGE SCALE GENOMIC DNA]</scope>
    <source>
        <strain evidence="4 5">TRM 66187</strain>
    </source>
</reference>
<dbReference type="Pfam" id="PF03067">
    <property type="entry name" value="LPMO_10"/>
    <property type="match status" value="1"/>
</dbReference>
<protein>
    <submittedName>
        <fullName evidence="4">Lytic polysaccharide monooxygenase</fullName>
    </submittedName>
</protein>
<dbReference type="InterPro" id="IPR004302">
    <property type="entry name" value="Cellulose/chitin-bd_N"/>
</dbReference>
<feature type="signal peptide" evidence="2">
    <location>
        <begin position="1"/>
        <end position="18"/>
    </location>
</feature>
<dbReference type="EMBL" id="WHPN01000416">
    <property type="protein sequence ID" value="KAF4405552.1"/>
    <property type="molecule type" value="Genomic_DNA"/>
</dbReference>
<keyword evidence="4" id="KW-0560">Oxidoreductase</keyword>
<dbReference type="CDD" id="cd21177">
    <property type="entry name" value="LPMO_AA10"/>
    <property type="match status" value="1"/>
</dbReference>
<evidence type="ECO:0000256" key="2">
    <source>
        <dbReference type="SAM" id="SignalP"/>
    </source>
</evidence>
<evidence type="ECO:0000313" key="5">
    <source>
        <dbReference type="Proteomes" id="UP000621266"/>
    </source>
</evidence>
<sequence>MLAAVLVSSLTWSGTAQAHGSVVGPASRAYHCWEEWGDDHMNPAMQQEDPMCWQAFQANPNTMWNWMSMLQDGLGGQFESRIPSGKLCSNNLSNFESLNKPGAWKTTDVGDNFSVHLHDQASHGADFFRVYVSKQGFDPKTQSLGWDDLDFITETGSFAPATDITFPVQTSGYSGHHIVFTIWQASHLDQAYLMCSDVNFG</sequence>
<dbReference type="Gene3D" id="2.70.50.50">
    <property type="entry name" value="chitin-binding protein cbp21"/>
    <property type="match status" value="1"/>
</dbReference>
<dbReference type="PANTHER" id="PTHR34823">
    <property type="entry name" value="GLCNAC-BINDING PROTEIN A"/>
    <property type="match status" value="1"/>
</dbReference>
<feature type="domain" description="Chitin-binding type-4" evidence="3">
    <location>
        <begin position="19"/>
        <end position="198"/>
    </location>
</feature>
<dbReference type="InterPro" id="IPR014756">
    <property type="entry name" value="Ig_E-set"/>
</dbReference>
<dbReference type="Proteomes" id="UP000621266">
    <property type="component" value="Unassembled WGS sequence"/>
</dbReference>
<dbReference type="InterPro" id="IPR051024">
    <property type="entry name" value="GlcNAc_Chitin_IntDeg"/>
</dbReference>
<keyword evidence="1 2" id="KW-0732">Signal</keyword>